<comment type="subcellular location">
    <subcellularLocation>
        <location evidence="1 5">Nucleus</location>
        <location evidence="1 5">Nucleolus</location>
    </subcellularLocation>
</comment>
<accession>A0A058ZER0</accession>
<feature type="domain" description="CP-type G" evidence="7">
    <location>
        <begin position="211"/>
        <end position="372"/>
    </location>
</feature>
<evidence type="ECO:0000313" key="9">
    <source>
        <dbReference type="Proteomes" id="UP000030693"/>
    </source>
</evidence>
<keyword evidence="4 5" id="KW-0539">Nucleus</keyword>
<gene>
    <name evidence="8" type="ORF">H696_01804</name>
</gene>
<evidence type="ECO:0000256" key="6">
    <source>
        <dbReference type="SAM" id="MobiDB-lite"/>
    </source>
</evidence>
<dbReference type="PRINTS" id="PR00326">
    <property type="entry name" value="GTP1OBG"/>
</dbReference>
<evidence type="ECO:0000256" key="3">
    <source>
        <dbReference type="ARBA" id="ARBA00023134"/>
    </source>
</evidence>
<feature type="compositionally biased region" description="Low complexity" evidence="6">
    <location>
        <begin position="652"/>
        <end position="674"/>
    </location>
</feature>
<sequence>MGVGKLQERAKSRAFGGVRSKQPHNALAGKEKGANFYQKDAKLKRLKMYKEGKPVRDRMGNVIREASFQSSDTPAGRIQPDRRWFGNTRVIDQKQLENFREEISQKVNDPYQVLLRQHKLPMSLLVENTTESKMRLLDVEKYSTTFGPKALRKRPKLATSTLEEMFRQAETKEESYESEKDQDLKNATMQLEPRDLVQDPIFSKGQSKRIWGELYKVIDSSDVLIQVLDARNPPGTRCYHAEEYIKREKPHKHVVFVLNKCDLIPTWVTARWIKVLSREYPTLAFHASINNSYGKGSLIQLLRQFGKLHGDMKQISVGFIGYPNVGKSSIINTLKKKAVCKVAPIPGETKVWQYITLMKRLYLIDCPGVVYPTGDSESDIVLKGVVRVENLRDPEFHIDEVLKRVKPEYIVKTYGVEKWTDCFDFLGQIATRSGKLLKGGEPDIPTVAKMVLNDFIRGRIPFFVPPPPLSEEELAEKTKHAVTPVTQILSKIMVSADWSRADLRDTTASKKPSTGEAGADADGATDQPEDAEVTAAADEAETEEGVIDWDEIFGDAVDEGTGAPPPSAAAPGASAGKRSRADAADDEEKDAAPAGEKAKKARALGEEAYEDYVPFDPTAETAADGDSSASEGEQEDGSDSDDAGSASEDEGAPSGKKAASGAKRPAAGAKKLALTKAVKARATRAQQIMVRAMRKGASPEAAAELAAQQVAESKAQREAAAEEAAKRPAKAGNFYAVANVKNRNRDKVNSVAQKTAIARAHARRR</sequence>
<feature type="compositionally biased region" description="Acidic residues" evidence="6">
    <location>
        <begin position="632"/>
        <end position="651"/>
    </location>
</feature>
<dbReference type="InterPro" id="IPR024929">
    <property type="entry name" value="GNL2_CP_dom"/>
</dbReference>
<comment type="similarity">
    <text evidence="5">Belongs to the TRAFAC class YlqF/YawG GTPase family. NOG2 subfamily.</text>
</comment>
<evidence type="ECO:0000256" key="1">
    <source>
        <dbReference type="ARBA" id="ARBA00004604"/>
    </source>
</evidence>
<name>A0A058ZER0_FONAL</name>
<dbReference type="InterPro" id="IPR027417">
    <property type="entry name" value="P-loop_NTPase"/>
</dbReference>
<dbReference type="FunFam" id="1.10.1580.10:FF:000001">
    <property type="entry name" value="Nucleolar GTP-binding protein 2"/>
    <property type="match status" value="1"/>
</dbReference>
<dbReference type="InterPro" id="IPR023179">
    <property type="entry name" value="GTP-bd_ortho_bundle_sf"/>
</dbReference>
<evidence type="ECO:0000313" key="8">
    <source>
        <dbReference type="EMBL" id="KCV72408.1"/>
    </source>
</evidence>
<dbReference type="InterPro" id="IPR030378">
    <property type="entry name" value="G_CP_dom"/>
</dbReference>
<dbReference type="InterPro" id="IPR050755">
    <property type="entry name" value="TRAFAC_YlqF/YawG_RiboMat"/>
</dbReference>
<reference evidence="8" key="1">
    <citation type="submission" date="2013-04" db="EMBL/GenBank/DDBJ databases">
        <title>The Genome Sequence of Fonticula alba ATCC 38817.</title>
        <authorList>
            <consortium name="The Broad Institute Genomics Platform"/>
            <person name="Russ C."/>
            <person name="Cuomo C."/>
            <person name="Burger G."/>
            <person name="Gray M.W."/>
            <person name="Holland P.W.H."/>
            <person name="King N."/>
            <person name="Lang F.B.F."/>
            <person name="Roger A.J."/>
            <person name="Ruiz-Trillo I."/>
            <person name="Brown M."/>
            <person name="Walker B."/>
            <person name="Young S."/>
            <person name="Zeng Q."/>
            <person name="Gargeya S."/>
            <person name="Fitzgerald M."/>
            <person name="Haas B."/>
            <person name="Abouelleil A."/>
            <person name="Allen A.W."/>
            <person name="Alvarado L."/>
            <person name="Arachchi H.M."/>
            <person name="Berlin A.M."/>
            <person name="Chapman S.B."/>
            <person name="Gainer-Dewar J."/>
            <person name="Goldberg J."/>
            <person name="Griggs A."/>
            <person name="Gujja S."/>
            <person name="Hansen M."/>
            <person name="Howarth C."/>
            <person name="Imamovic A."/>
            <person name="Ireland A."/>
            <person name="Larimer J."/>
            <person name="McCowan C."/>
            <person name="Murphy C."/>
            <person name="Pearson M."/>
            <person name="Poon T.W."/>
            <person name="Priest M."/>
            <person name="Roberts A."/>
            <person name="Saif S."/>
            <person name="Shea T."/>
            <person name="Sisk P."/>
            <person name="Sykes S."/>
            <person name="Wortman J."/>
            <person name="Nusbaum C."/>
            <person name="Birren B."/>
        </authorList>
    </citation>
    <scope>NUCLEOTIDE SEQUENCE [LARGE SCALE GENOMIC DNA]</scope>
    <source>
        <strain evidence="8">ATCC 38817</strain>
    </source>
</reference>
<dbReference type="RefSeq" id="XP_009493986.1">
    <property type="nucleotide sequence ID" value="XM_009495711.1"/>
</dbReference>
<organism evidence="8">
    <name type="scientific">Fonticula alba</name>
    <name type="common">Slime mold</name>
    <dbReference type="NCBI Taxonomy" id="691883"/>
    <lineage>
        <taxon>Eukaryota</taxon>
        <taxon>Rotosphaerida</taxon>
        <taxon>Fonticulaceae</taxon>
        <taxon>Fonticula</taxon>
    </lineage>
</organism>
<feature type="region of interest" description="Disordered" evidence="6">
    <location>
        <begin position="504"/>
        <end position="674"/>
    </location>
</feature>
<dbReference type="AlphaFoldDB" id="A0A058ZER0"/>
<dbReference type="InterPro" id="IPR012971">
    <property type="entry name" value="NOG2_N_dom"/>
</dbReference>
<comment type="function">
    <text evidence="5">GTPase that associates with pre-60S ribosomal subunits in the nucleolus and is required for their nuclear export and maturation.</text>
</comment>
<dbReference type="GO" id="GO:0005525">
    <property type="term" value="F:GTP binding"/>
    <property type="evidence" value="ECO:0007669"/>
    <property type="project" value="UniProtKB-KW"/>
</dbReference>
<dbReference type="GeneID" id="20526529"/>
<dbReference type="EMBL" id="KB932202">
    <property type="protein sequence ID" value="KCV72408.1"/>
    <property type="molecule type" value="Genomic_DNA"/>
</dbReference>
<evidence type="ECO:0000256" key="4">
    <source>
        <dbReference type="ARBA" id="ARBA00023242"/>
    </source>
</evidence>
<evidence type="ECO:0000256" key="2">
    <source>
        <dbReference type="ARBA" id="ARBA00022741"/>
    </source>
</evidence>
<feature type="compositionally biased region" description="Basic and acidic residues" evidence="6">
    <location>
        <begin position="1"/>
        <end position="11"/>
    </location>
</feature>
<protein>
    <recommendedName>
        <fullName evidence="5">Nucleolar GTP-binding protein 2</fullName>
    </recommendedName>
</protein>
<dbReference type="CDD" id="cd01858">
    <property type="entry name" value="NGP_1"/>
    <property type="match status" value="1"/>
</dbReference>
<dbReference type="GO" id="GO:0005730">
    <property type="term" value="C:nucleolus"/>
    <property type="evidence" value="ECO:0007669"/>
    <property type="project" value="UniProtKB-SubCell"/>
</dbReference>
<dbReference type="Gene3D" id="1.10.1580.10">
    <property type="match status" value="1"/>
</dbReference>
<dbReference type="Gene3D" id="3.40.50.300">
    <property type="entry name" value="P-loop containing nucleotide triphosphate hydrolases"/>
    <property type="match status" value="1"/>
</dbReference>
<dbReference type="Pfam" id="PF01926">
    <property type="entry name" value="MMR_HSR1"/>
    <property type="match status" value="1"/>
</dbReference>
<feature type="region of interest" description="Disordered" evidence="6">
    <location>
        <begin position="1"/>
        <end position="33"/>
    </location>
</feature>
<keyword evidence="9" id="KW-1185">Reference proteome</keyword>
<feature type="compositionally biased region" description="Low complexity" evidence="6">
    <location>
        <begin position="514"/>
        <end position="526"/>
    </location>
</feature>
<dbReference type="OrthoDB" id="444945at2759"/>
<dbReference type="PROSITE" id="PS51721">
    <property type="entry name" value="G_CP"/>
    <property type="match status" value="1"/>
</dbReference>
<evidence type="ECO:0000256" key="5">
    <source>
        <dbReference type="RuleBase" id="RU364023"/>
    </source>
</evidence>
<dbReference type="InterPro" id="IPR006073">
    <property type="entry name" value="GTP-bd"/>
</dbReference>
<feature type="region of interest" description="Disordered" evidence="6">
    <location>
        <begin position="746"/>
        <end position="765"/>
    </location>
</feature>
<dbReference type="STRING" id="691883.A0A058ZER0"/>
<dbReference type="Pfam" id="PF08153">
    <property type="entry name" value="NGP1NT"/>
    <property type="match status" value="1"/>
</dbReference>
<proteinExistence type="inferred from homology"/>
<evidence type="ECO:0000259" key="7">
    <source>
        <dbReference type="PROSITE" id="PS51721"/>
    </source>
</evidence>
<dbReference type="PANTHER" id="PTHR11089">
    <property type="entry name" value="GTP-BINDING PROTEIN-RELATED"/>
    <property type="match status" value="1"/>
</dbReference>
<keyword evidence="2 5" id="KW-0547">Nucleotide-binding</keyword>
<dbReference type="Proteomes" id="UP000030693">
    <property type="component" value="Unassembled WGS sequence"/>
</dbReference>
<dbReference type="FunFam" id="3.40.50.300:FF:000559">
    <property type="entry name" value="Nuclear/nucleolar GTPase 2"/>
    <property type="match status" value="1"/>
</dbReference>
<dbReference type="eggNOG" id="KOG2423">
    <property type="taxonomic scope" value="Eukaryota"/>
</dbReference>
<feature type="compositionally biased region" description="Acidic residues" evidence="6">
    <location>
        <begin position="527"/>
        <end position="558"/>
    </location>
</feature>
<dbReference type="SUPFAM" id="SSF52540">
    <property type="entry name" value="P-loop containing nucleoside triphosphate hydrolases"/>
    <property type="match status" value="2"/>
</dbReference>
<dbReference type="PANTHER" id="PTHR11089:SF9">
    <property type="entry name" value="NUCLEOLAR GTP-BINDING PROTEIN 2"/>
    <property type="match status" value="1"/>
</dbReference>
<keyword evidence="3 5" id="KW-0342">GTP-binding</keyword>